<feature type="repeat" description="RCC1" evidence="1">
    <location>
        <begin position="257"/>
        <end position="309"/>
    </location>
</feature>
<dbReference type="InterPro" id="IPR000408">
    <property type="entry name" value="Reg_chr_condens"/>
</dbReference>
<gene>
    <name evidence="2" type="ORF">IZO911_LOCUS24865</name>
    <name evidence="3" type="ORF">KXQ929_LOCUS14396</name>
</gene>
<proteinExistence type="predicted"/>
<dbReference type="PANTHER" id="PTHR45982:SF1">
    <property type="entry name" value="REGULATOR OF CHROMOSOME CONDENSATION"/>
    <property type="match status" value="1"/>
</dbReference>
<dbReference type="GO" id="GO:0005085">
    <property type="term" value="F:guanyl-nucleotide exchange factor activity"/>
    <property type="evidence" value="ECO:0007669"/>
    <property type="project" value="TreeGrafter"/>
</dbReference>
<evidence type="ECO:0000313" key="4">
    <source>
        <dbReference type="Proteomes" id="UP000663860"/>
    </source>
</evidence>
<dbReference type="InterPro" id="IPR009091">
    <property type="entry name" value="RCC1/BLIP-II"/>
</dbReference>
<evidence type="ECO:0000256" key="1">
    <source>
        <dbReference type="PROSITE-ProRule" id="PRU00235"/>
    </source>
</evidence>
<protein>
    <submittedName>
        <fullName evidence="2">Uncharacterized protein</fullName>
    </submittedName>
</protein>
<organism evidence="2 4">
    <name type="scientific">Adineta steineri</name>
    <dbReference type="NCBI Taxonomy" id="433720"/>
    <lineage>
        <taxon>Eukaryota</taxon>
        <taxon>Metazoa</taxon>
        <taxon>Spiralia</taxon>
        <taxon>Gnathifera</taxon>
        <taxon>Rotifera</taxon>
        <taxon>Eurotatoria</taxon>
        <taxon>Bdelloidea</taxon>
        <taxon>Adinetida</taxon>
        <taxon>Adinetidae</taxon>
        <taxon>Adineta</taxon>
    </lineage>
</organism>
<accession>A0A814RKZ4</accession>
<evidence type="ECO:0000313" key="2">
    <source>
        <dbReference type="EMBL" id="CAF1134304.1"/>
    </source>
</evidence>
<comment type="caution">
    <text evidence="2">The sequence shown here is derived from an EMBL/GenBank/DDBJ whole genome shotgun (WGS) entry which is preliminary data.</text>
</comment>
<reference evidence="2" key="1">
    <citation type="submission" date="2021-02" db="EMBL/GenBank/DDBJ databases">
        <authorList>
            <person name="Nowell W R."/>
        </authorList>
    </citation>
    <scope>NUCLEOTIDE SEQUENCE</scope>
</reference>
<feature type="repeat" description="RCC1" evidence="1">
    <location>
        <begin position="310"/>
        <end position="367"/>
    </location>
</feature>
<dbReference type="Gene3D" id="2.130.10.30">
    <property type="entry name" value="Regulator of chromosome condensation 1/beta-lactamase-inhibitor protein II"/>
    <property type="match status" value="2"/>
</dbReference>
<dbReference type="AlphaFoldDB" id="A0A814RKZ4"/>
<dbReference type="SUPFAM" id="SSF50985">
    <property type="entry name" value="RCC1/BLIP-II"/>
    <property type="match status" value="2"/>
</dbReference>
<dbReference type="Proteomes" id="UP000663860">
    <property type="component" value="Unassembled WGS sequence"/>
</dbReference>
<dbReference type="PANTHER" id="PTHR45982">
    <property type="entry name" value="REGULATOR OF CHROMOSOME CONDENSATION"/>
    <property type="match status" value="1"/>
</dbReference>
<dbReference type="GO" id="GO:0005737">
    <property type="term" value="C:cytoplasm"/>
    <property type="evidence" value="ECO:0007669"/>
    <property type="project" value="TreeGrafter"/>
</dbReference>
<dbReference type="PRINTS" id="PR00633">
    <property type="entry name" value="RCCNDNSATION"/>
</dbReference>
<dbReference type="Pfam" id="PF00415">
    <property type="entry name" value="RCC1"/>
    <property type="match status" value="1"/>
</dbReference>
<dbReference type="EMBL" id="CAJNOE010000304">
    <property type="protein sequence ID" value="CAF1134304.1"/>
    <property type="molecule type" value="Genomic_DNA"/>
</dbReference>
<name>A0A814RKZ4_9BILA</name>
<dbReference type="EMBL" id="CAJOBB010000798">
    <property type="protein sequence ID" value="CAF3753809.1"/>
    <property type="molecule type" value="Genomic_DNA"/>
</dbReference>
<dbReference type="Proteomes" id="UP000663868">
    <property type="component" value="Unassembled WGS sequence"/>
</dbReference>
<dbReference type="PROSITE" id="PS50012">
    <property type="entry name" value="RCC1_3"/>
    <property type="match status" value="2"/>
</dbReference>
<dbReference type="InterPro" id="IPR051553">
    <property type="entry name" value="Ran_GTPase-activating"/>
</dbReference>
<sequence length="367" mass="40687">MVVHLYQWGIIYDPQTQKRIKCNVPMKMTTTSRSEGNLIQVSCGTNYTLVLDSNHRVFILGDEPKNGRLGQGDDKTIVPTLTLIKGRLPPIGFISCGPSTSILLSTDGRELWGFGKGIGYSVQQILQSNESITHCACNENSIIVVLNSREIVERRFNRDGFTTEWISIYQLNDSNDTIQNIDIGSSLNGFVTEQGHVYLWGSTVPIGKVSKDENFRNVSINEPSQRDLPNNSNDRPVKISCSRGQFHAHALLLTEQGCIYSMGSNYKAKLGIDVDQSFTGEWTLIELTRTCPFKIIATGGIHSSALSVDGRVFTWGCGSDGRLGHSEAQGHRYLYKEHEPRPIDALAKQQVISVATSYYHMAAIVAQ</sequence>
<evidence type="ECO:0000313" key="3">
    <source>
        <dbReference type="EMBL" id="CAF3753809.1"/>
    </source>
</evidence>